<dbReference type="GO" id="GO:0016758">
    <property type="term" value="F:hexosyltransferase activity"/>
    <property type="evidence" value="ECO:0007669"/>
    <property type="project" value="UniProtKB-ARBA"/>
</dbReference>
<dbReference type="KEGG" id="spu:587231"/>
<dbReference type="PANTHER" id="PTHR22916:SF3">
    <property type="entry name" value="UDP-GLCNAC:BETAGAL BETA-1,3-N-ACETYLGLUCOSAMINYLTRANSFERASE-LIKE PROTEIN 1"/>
    <property type="match status" value="1"/>
</dbReference>
<dbReference type="EnsemblMetazoa" id="XM_030984667">
    <property type="protein sequence ID" value="XP_030840527"/>
    <property type="gene ID" value="LOC587231"/>
</dbReference>
<evidence type="ECO:0000256" key="1">
    <source>
        <dbReference type="SAM" id="SignalP"/>
    </source>
</evidence>
<dbReference type="Proteomes" id="UP000007110">
    <property type="component" value="Unassembled WGS sequence"/>
</dbReference>
<dbReference type="Gene3D" id="3.90.550.10">
    <property type="entry name" value="Spore Coat Polysaccharide Biosynthesis Protein SpsA, Chain A"/>
    <property type="match status" value="1"/>
</dbReference>
<feature type="domain" description="Glycosyltransferase 2-like" evidence="2">
    <location>
        <begin position="14"/>
        <end position="181"/>
    </location>
</feature>
<dbReference type="Pfam" id="PF00535">
    <property type="entry name" value="Glycos_transf_2"/>
    <property type="match status" value="1"/>
</dbReference>
<dbReference type="AlphaFoldDB" id="A0A7M7NTX9"/>
<proteinExistence type="predicted"/>
<dbReference type="InterPro" id="IPR029044">
    <property type="entry name" value="Nucleotide-diphossugar_trans"/>
</dbReference>
<dbReference type="InterPro" id="IPR001173">
    <property type="entry name" value="Glyco_trans_2-like"/>
</dbReference>
<name>A0A7M7NTX9_STRPU</name>
<dbReference type="OMA" id="GWPEDYD"/>
<evidence type="ECO:0000313" key="3">
    <source>
        <dbReference type="EnsemblMetazoa" id="XP_030840527"/>
    </source>
</evidence>
<dbReference type="PANTHER" id="PTHR22916">
    <property type="entry name" value="GLYCOSYLTRANSFERASE"/>
    <property type="match status" value="1"/>
</dbReference>
<protein>
    <recommendedName>
        <fullName evidence="2">Glycosyltransferase 2-like domain-containing protein</fullName>
    </recommendedName>
</protein>
<organism evidence="3 4">
    <name type="scientific">Strongylocentrotus purpuratus</name>
    <name type="common">Purple sea urchin</name>
    <dbReference type="NCBI Taxonomy" id="7668"/>
    <lineage>
        <taxon>Eukaryota</taxon>
        <taxon>Metazoa</taxon>
        <taxon>Echinodermata</taxon>
        <taxon>Eleutherozoa</taxon>
        <taxon>Echinozoa</taxon>
        <taxon>Echinoidea</taxon>
        <taxon>Euechinoidea</taxon>
        <taxon>Echinacea</taxon>
        <taxon>Camarodonta</taxon>
        <taxon>Echinidea</taxon>
        <taxon>Strongylocentrotidae</taxon>
        <taxon>Strongylocentrotus</taxon>
    </lineage>
</organism>
<accession>A0A7M7NTX9</accession>
<reference evidence="3" key="2">
    <citation type="submission" date="2021-01" db="UniProtKB">
        <authorList>
            <consortium name="EnsemblMetazoa"/>
        </authorList>
    </citation>
    <scope>IDENTIFICATION</scope>
</reference>
<dbReference type="RefSeq" id="XP_030840527.1">
    <property type="nucleotide sequence ID" value="XM_030984667.1"/>
</dbReference>
<dbReference type="OrthoDB" id="206708at2759"/>
<keyword evidence="1" id="KW-0732">Signal</keyword>
<sequence length="353" mass="39941">MQCMAIFLLQMILSIIMPVHNGEPWLVECLESVLAQKFSGSIQLSVYNDASNDKSATILEGFRSKMEKAGICMLINGHNGTPVGVGAARNRAIEASSGQCLCFLDADDVMDNRRIEMQYAAAVTRPNAIVGCQFRRLPEDSTPRFTDWCSRLKQEQLYTQAYTSHGPTVAMPTWFCSREVYGNVGKFDESGKGTPEDLIFFKAHLESGGKLYRVDEVLMMYRYHPGATTHSIHRDTIWEIQVSSLEEQVLCGWKQFTIWNAGKQGRKLYRSLKDENKHKVIAFCDVDAKKIEKGVYIYEESKKLPKPRVPIVHFTDATPPFIICIKQDLTEGGFEKNLASLNLQEGKDYYFCS</sequence>
<dbReference type="GeneID" id="587231"/>
<evidence type="ECO:0000313" key="4">
    <source>
        <dbReference type="Proteomes" id="UP000007110"/>
    </source>
</evidence>
<reference evidence="4" key="1">
    <citation type="submission" date="2015-02" db="EMBL/GenBank/DDBJ databases">
        <title>Genome sequencing for Strongylocentrotus purpuratus.</title>
        <authorList>
            <person name="Murali S."/>
            <person name="Liu Y."/>
            <person name="Vee V."/>
            <person name="English A."/>
            <person name="Wang M."/>
            <person name="Skinner E."/>
            <person name="Han Y."/>
            <person name="Muzny D.M."/>
            <person name="Worley K.C."/>
            <person name="Gibbs R.A."/>
        </authorList>
    </citation>
    <scope>NUCLEOTIDE SEQUENCE</scope>
</reference>
<evidence type="ECO:0000259" key="2">
    <source>
        <dbReference type="Pfam" id="PF00535"/>
    </source>
</evidence>
<keyword evidence="4" id="KW-1185">Reference proteome</keyword>
<feature type="chain" id="PRO_5029541731" description="Glycosyltransferase 2-like domain-containing protein" evidence="1">
    <location>
        <begin position="22"/>
        <end position="353"/>
    </location>
</feature>
<dbReference type="SUPFAM" id="SSF53448">
    <property type="entry name" value="Nucleotide-diphospho-sugar transferases"/>
    <property type="match status" value="1"/>
</dbReference>
<dbReference type="InParanoid" id="A0A7M7NTX9"/>
<feature type="signal peptide" evidence="1">
    <location>
        <begin position="1"/>
        <end position="21"/>
    </location>
</feature>
<dbReference type="CDD" id="cd06913">
    <property type="entry name" value="beta3GnTL1_like"/>
    <property type="match status" value="1"/>
</dbReference>
<dbReference type="CTD" id="210004"/>